<feature type="domain" description="Secretion system C-terminal sorting" evidence="3">
    <location>
        <begin position="192"/>
        <end position="260"/>
    </location>
</feature>
<reference evidence="6" key="1">
    <citation type="submission" date="2016-10" db="EMBL/GenBank/DDBJ databases">
        <authorList>
            <person name="Varghese N."/>
            <person name="Submissions S."/>
        </authorList>
    </citation>
    <scope>NUCLEOTIDE SEQUENCE [LARGE SCALE GENOMIC DNA]</scope>
    <source>
        <strain evidence="6">DSM 17724</strain>
    </source>
</reference>
<dbReference type="Pfam" id="PF18962">
    <property type="entry name" value="Por_Secre_tail"/>
    <property type="match status" value="1"/>
</dbReference>
<gene>
    <name evidence="5" type="ORF">SAMN05421841_4167</name>
</gene>
<evidence type="ECO:0000256" key="1">
    <source>
        <dbReference type="ARBA" id="ARBA00022729"/>
    </source>
</evidence>
<dbReference type="InterPro" id="IPR026444">
    <property type="entry name" value="Secre_tail"/>
</dbReference>
<evidence type="ECO:0000313" key="5">
    <source>
        <dbReference type="EMBL" id="SEW49443.1"/>
    </source>
</evidence>
<dbReference type="NCBIfam" id="TIGR04183">
    <property type="entry name" value="Por_Secre_tail"/>
    <property type="match status" value="1"/>
</dbReference>
<dbReference type="OrthoDB" id="614723at2"/>
<dbReference type="InterPro" id="IPR045474">
    <property type="entry name" value="GEVED"/>
</dbReference>
<protein>
    <submittedName>
        <fullName evidence="5">Por secretion system C-terminal sorting domain-containing protein</fullName>
    </submittedName>
</protein>
<name>A0A1I0S434_9FLAO</name>
<dbReference type="Pfam" id="PF20009">
    <property type="entry name" value="GEVED"/>
    <property type="match status" value="1"/>
</dbReference>
<feature type="signal peptide" evidence="2">
    <location>
        <begin position="1"/>
        <end position="25"/>
    </location>
</feature>
<evidence type="ECO:0000313" key="6">
    <source>
        <dbReference type="Proteomes" id="UP000199469"/>
    </source>
</evidence>
<feature type="domain" description="GEVED" evidence="4">
    <location>
        <begin position="96"/>
        <end position="175"/>
    </location>
</feature>
<feature type="chain" id="PRO_5011721333" evidence="2">
    <location>
        <begin position="26"/>
        <end position="262"/>
    </location>
</feature>
<evidence type="ECO:0000256" key="2">
    <source>
        <dbReference type="SAM" id="SignalP"/>
    </source>
</evidence>
<evidence type="ECO:0000259" key="3">
    <source>
        <dbReference type="Pfam" id="PF18962"/>
    </source>
</evidence>
<dbReference type="AlphaFoldDB" id="A0A1I0S434"/>
<keyword evidence="6" id="KW-1185">Reference proteome</keyword>
<organism evidence="5 6">
    <name type="scientific">Chryseobacterium wanjuense</name>
    <dbReference type="NCBI Taxonomy" id="356305"/>
    <lineage>
        <taxon>Bacteria</taxon>
        <taxon>Pseudomonadati</taxon>
        <taxon>Bacteroidota</taxon>
        <taxon>Flavobacteriia</taxon>
        <taxon>Flavobacteriales</taxon>
        <taxon>Weeksellaceae</taxon>
        <taxon>Chryseobacterium group</taxon>
        <taxon>Chryseobacterium</taxon>
    </lineage>
</organism>
<sequence>MKINYSFSKLLASLILSAVGSFVNAQTYCNPTYSSGCTSWRITQVTIPQASFDNTFAAGTCTSGRDRTSVMVNLNTNTNYTINVSTTNWIACGMAIDFNNDGDFDDAGEVLFLPAYIANQNQTYSGDFMVPSSVPVGTYRMRIWNRLANSGAGTPTADSACSTYGYGTWTDYTANVLGPLATSEVTKATAKIYPNPVSDVLNIENKNAIESIEIYDANGKLIRTVAQKGNNASVKLSDLVPGSYVAKIKTGKDNQTVKFIKK</sequence>
<dbReference type="RefSeq" id="WP_089796115.1">
    <property type="nucleotide sequence ID" value="NZ_FOIU01000006.1"/>
</dbReference>
<dbReference type="STRING" id="356305.SAMN05421841_4167"/>
<accession>A0A1I0S434</accession>
<proteinExistence type="predicted"/>
<keyword evidence="1 2" id="KW-0732">Signal</keyword>
<evidence type="ECO:0000259" key="4">
    <source>
        <dbReference type="Pfam" id="PF20009"/>
    </source>
</evidence>
<dbReference type="Proteomes" id="UP000199469">
    <property type="component" value="Unassembled WGS sequence"/>
</dbReference>
<dbReference type="EMBL" id="FOIU01000006">
    <property type="protein sequence ID" value="SEW49443.1"/>
    <property type="molecule type" value="Genomic_DNA"/>
</dbReference>